<accession>A0A9P5B7G2</accession>
<name>A0A9P5B7G2_9HYPO</name>
<feature type="region of interest" description="Disordered" evidence="7">
    <location>
        <begin position="658"/>
        <end position="787"/>
    </location>
</feature>
<feature type="compositionally biased region" description="Basic and acidic residues" evidence="7">
    <location>
        <begin position="683"/>
        <end position="706"/>
    </location>
</feature>
<comment type="caution">
    <text evidence="8">The sequence shown here is derived from an EMBL/GenBank/DDBJ whole genome shotgun (WGS) entry which is preliminary data.</text>
</comment>
<gene>
    <name evidence="8" type="ORF">FAGAP_8227</name>
</gene>
<dbReference type="GO" id="GO:0000056">
    <property type="term" value="P:ribosomal small subunit export from nucleus"/>
    <property type="evidence" value="ECO:0007669"/>
    <property type="project" value="TreeGrafter"/>
</dbReference>
<evidence type="ECO:0000256" key="7">
    <source>
        <dbReference type="SAM" id="MobiDB-lite"/>
    </source>
</evidence>
<evidence type="ECO:0000256" key="4">
    <source>
        <dbReference type="ARBA" id="ARBA00024893"/>
    </source>
</evidence>
<dbReference type="GO" id="GO:0030686">
    <property type="term" value="C:90S preribosome"/>
    <property type="evidence" value="ECO:0007669"/>
    <property type="project" value="TreeGrafter"/>
</dbReference>
<dbReference type="GO" id="GO:0000447">
    <property type="term" value="P:endonucleolytic cleavage in ITS1 to separate SSU-rRNA from 5.8S rRNA and LSU-rRNA from tricistronic rRNA transcript (SSU-rRNA, 5.8S rRNA, LSU-rRNA)"/>
    <property type="evidence" value="ECO:0007669"/>
    <property type="project" value="TreeGrafter"/>
</dbReference>
<dbReference type="PANTHER" id="PTHR13102:SF0">
    <property type="entry name" value="NUCLEOLAR PROTEIN 9"/>
    <property type="match status" value="1"/>
</dbReference>
<evidence type="ECO:0000256" key="2">
    <source>
        <dbReference type="ARBA" id="ARBA00016427"/>
    </source>
</evidence>
<feature type="compositionally biased region" description="Basic residues" evidence="7">
    <location>
        <begin position="724"/>
        <end position="774"/>
    </location>
</feature>
<protein>
    <recommendedName>
        <fullName evidence="2">Nucleolar protein 9</fullName>
    </recommendedName>
    <alternativeName>
        <fullName evidence="5 6">Pumilio domain-containing protein NOP9</fullName>
    </alternativeName>
</protein>
<proteinExistence type="predicted"/>
<comment type="subcellular location">
    <subcellularLocation>
        <location evidence="1">Nucleus</location>
        <location evidence="1">Nucleolus</location>
    </subcellularLocation>
</comment>
<evidence type="ECO:0000313" key="8">
    <source>
        <dbReference type="EMBL" id="KAF4495625.1"/>
    </source>
</evidence>
<dbReference type="InterPro" id="IPR011989">
    <property type="entry name" value="ARM-like"/>
</dbReference>
<evidence type="ECO:0000256" key="5">
    <source>
        <dbReference type="ARBA" id="ARBA00030932"/>
    </source>
</evidence>
<dbReference type="PANTHER" id="PTHR13102">
    <property type="entry name" value="NUCLEOLAR PROTEIN 9"/>
    <property type="match status" value="1"/>
</dbReference>
<dbReference type="GO" id="GO:0003723">
    <property type="term" value="F:RNA binding"/>
    <property type="evidence" value="ECO:0007669"/>
    <property type="project" value="InterPro"/>
</dbReference>
<dbReference type="Proteomes" id="UP000737391">
    <property type="component" value="Unassembled WGS sequence"/>
</dbReference>
<feature type="compositionally biased region" description="Basic and acidic residues" evidence="7">
    <location>
        <begin position="10"/>
        <end position="41"/>
    </location>
</feature>
<keyword evidence="9" id="KW-1185">Reference proteome</keyword>
<dbReference type="InterPro" id="IPR040000">
    <property type="entry name" value="NOP9"/>
</dbReference>
<sequence>MPKPRTRRGAGREEKKRKRIEEAEQQHETYESENKRQRTFEDNDNIESFDYQDGQDPQQNGLDEKEFFGMLAEEEQEYFRRADELLELNQFPSSEDRDIFLENVWKEAEGKELKLASSQSCSRLMERLIQLSNTAQKKRLFEAFGGHFLSLVQHRFASHCCEALFLRSAGVVSQELSGYVLDTKGADVDMHKPEASMENLFLATLDELEGALSYLITDRFASHTLRVLLLVLAGRPLEDASVRSLVKSKKKEKISVAGGSATDEANHGLRAVPESFSMAAKKIIQDSTAGMDATALRVLARHPIGNPTLQLLLELDLTLNKTEQKAESEQPTLLFQLLPGAPKSLSDGSSEASEFINGMIYDQIGSRLIETLITHCPGKVFKALNQNIFLPRIEGYVRNDVSCYAAIRVLNRLSKDDLVQAVEKITPNVPQLVAKSRLNVLKTLFERCNARGANDEIKKLNKGLKEGCGNTPADLVIFLCGLKDEEKKKKDAQQLSKNEYAIQSHGSQLLTTLLSIPGPTKGVQESLLALEPQTLVRLATTSMPTVTVLTTAIATSSSNPAFHKSIASAILPHTHELAISQFGHNLINAIVEVPSKGKERSIPFHMKEAFMARLGDHEAELRDSWMGRSVWRNWKGDMWKTRRGDWKLWMREVDANVPSSLPQRGSKAAEREKPPAKPVPEVVEEHPDQEPATEEHITENNMKMDVDDVVEAAVNGEEEESKKEKKAKTKKSKKEKKEKKDKKEKKEKKDKKEKKEKKDKKEKKEKKDKKKKKDKSAEAKADEETEE</sequence>
<evidence type="ECO:0000256" key="3">
    <source>
        <dbReference type="ARBA" id="ARBA00022737"/>
    </source>
</evidence>
<dbReference type="GO" id="GO:0030688">
    <property type="term" value="C:preribosome, small subunit precursor"/>
    <property type="evidence" value="ECO:0007669"/>
    <property type="project" value="TreeGrafter"/>
</dbReference>
<evidence type="ECO:0000256" key="1">
    <source>
        <dbReference type="ARBA" id="ARBA00004604"/>
    </source>
</evidence>
<comment type="function">
    <text evidence="4">RNA-binding nucleolar protein required for pre-rRNA processing. Involved in production of 18S rRNA and assembly of small ribosomal subunit.</text>
</comment>
<feature type="compositionally biased region" description="Basic and acidic residues" evidence="7">
    <location>
        <begin position="775"/>
        <end position="787"/>
    </location>
</feature>
<evidence type="ECO:0000256" key="6">
    <source>
        <dbReference type="ARBA" id="ARBA00031929"/>
    </source>
</evidence>
<dbReference type="SMART" id="SM00025">
    <property type="entry name" value="Pumilio"/>
    <property type="match status" value="5"/>
</dbReference>
<dbReference type="AlphaFoldDB" id="A0A9P5B7G2"/>
<evidence type="ECO:0000313" key="9">
    <source>
        <dbReference type="Proteomes" id="UP000737391"/>
    </source>
</evidence>
<dbReference type="GO" id="GO:0000472">
    <property type="term" value="P:endonucleolytic cleavage to generate mature 5'-end of SSU-rRNA from (SSU-rRNA, 5.8S rRNA, LSU-rRNA)"/>
    <property type="evidence" value="ECO:0007669"/>
    <property type="project" value="TreeGrafter"/>
</dbReference>
<organism evidence="8 9">
    <name type="scientific">Fusarium agapanthi</name>
    <dbReference type="NCBI Taxonomy" id="1803897"/>
    <lineage>
        <taxon>Eukaryota</taxon>
        <taxon>Fungi</taxon>
        <taxon>Dikarya</taxon>
        <taxon>Ascomycota</taxon>
        <taxon>Pezizomycotina</taxon>
        <taxon>Sordariomycetes</taxon>
        <taxon>Hypocreomycetidae</taxon>
        <taxon>Hypocreales</taxon>
        <taxon>Nectriaceae</taxon>
        <taxon>Fusarium</taxon>
        <taxon>Fusarium fujikuroi species complex</taxon>
    </lineage>
</organism>
<keyword evidence="3" id="KW-0677">Repeat</keyword>
<dbReference type="GO" id="GO:0005730">
    <property type="term" value="C:nucleolus"/>
    <property type="evidence" value="ECO:0007669"/>
    <property type="project" value="UniProtKB-SubCell"/>
</dbReference>
<dbReference type="OrthoDB" id="392571at2759"/>
<dbReference type="InterPro" id="IPR001313">
    <property type="entry name" value="Pumilio_RNA-bd_rpt"/>
</dbReference>
<dbReference type="GO" id="GO:0000480">
    <property type="term" value="P:endonucleolytic cleavage in 5'-ETS of tricistronic rRNA transcript (SSU-rRNA, 5.8S rRNA, LSU-rRNA)"/>
    <property type="evidence" value="ECO:0007669"/>
    <property type="project" value="TreeGrafter"/>
</dbReference>
<feature type="region of interest" description="Disordered" evidence="7">
    <location>
        <begin position="1"/>
        <end position="62"/>
    </location>
</feature>
<dbReference type="SUPFAM" id="SSF48371">
    <property type="entry name" value="ARM repeat"/>
    <property type="match status" value="1"/>
</dbReference>
<reference evidence="8" key="1">
    <citation type="submission" date="2020-01" db="EMBL/GenBank/DDBJ databases">
        <title>Identification and distribution of gene clusters putatively required for synthesis of sphingolipid metabolism inhibitors in phylogenetically diverse species of the filamentous fungus Fusarium.</title>
        <authorList>
            <person name="Kim H.-S."/>
            <person name="Busman M."/>
            <person name="Brown D.W."/>
            <person name="Divon H."/>
            <person name="Uhlig S."/>
            <person name="Proctor R.H."/>
        </authorList>
    </citation>
    <scope>NUCLEOTIDE SEQUENCE</scope>
    <source>
        <strain evidence="8">NRRL 31653</strain>
    </source>
</reference>
<dbReference type="Gene3D" id="1.25.10.10">
    <property type="entry name" value="Leucine-rich Repeat Variant"/>
    <property type="match status" value="2"/>
</dbReference>
<dbReference type="InterPro" id="IPR016024">
    <property type="entry name" value="ARM-type_fold"/>
</dbReference>
<dbReference type="EMBL" id="LUFC02000621">
    <property type="protein sequence ID" value="KAF4495625.1"/>
    <property type="molecule type" value="Genomic_DNA"/>
</dbReference>
<dbReference type="Pfam" id="PF22493">
    <property type="entry name" value="PUF_NOP9"/>
    <property type="match status" value="1"/>
</dbReference>